<organism evidence="2 3">
    <name type="scientific">Microlunatus ginsengisoli</name>
    <dbReference type="NCBI Taxonomy" id="363863"/>
    <lineage>
        <taxon>Bacteria</taxon>
        <taxon>Bacillati</taxon>
        <taxon>Actinomycetota</taxon>
        <taxon>Actinomycetes</taxon>
        <taxon>Propionibacteriales</taxon>
        <taxon>Propionibacteriaceae</taxon>
        <taxon>Microlunatus</taxon>
    </lineage>
</organism>
<feature type="domain" description="ChrB N-terminal" evidence="1">
    <location>
        <begin position="21"/>
        <end position="172"/>
    </location>
</feature>
<reference evidence="3" key="1">
    <citation type="journal article" date="2019" name="Int. J. Syst. Evol. Microbiol.">
        <title>The Global Catalogue of Microorganisms (GCM) 10K type strain sequencing project: providing services to taxonomists for standard genome sequencing and annotation.</title>
        <authorList>
            <consortium name="The Broad Institute Genomics Platform"/>
            <consortium name="The Broad Institute Genome Sequencing Center for Infectious Disease"/>
            <person name="Wu L."/>
            <person name="Ma J."/>
        </authorList>
    </citation>
    <scope>NUCLEOTIDE SEQUENCE [LARGE SCALE GENOMIC DNA]</scope>
    <source>
        <strain evidence="3">JCM 16929</strain>
    </source>
</reference>
<dbReference type="Proteomes" id="UP001501490">
    <property type="component" value="Unassembled WGS sequence"/>
</dbReference>
<dbReference type="RefSeq" id="WP_344808929.1">
    <property type="nucleotide sequence ID" value="NZ_BAABAB010000048.1"/>
</dbReference>
<accession>A0ABP7AQH2</accession>
<evidence type="ECO:0000313" key="3">
    <source>
        <dbReference type="Proteomes" id="UP001501490"/>
    </source>
</evidence>
<dbReference type="EMBL" id="BAABAB010000048">
    <property type="protein sequence ID" value="GAA3638018.1"/>
    <property type="molecule type" value="Genomic_DNA"/>
</dbReference>
<protein>
    <recommendedName>
        <fullName evidence="1">ChrB N-terminal domain-containing protein</fullName>
    </recommendedName>
</protein>
<gene>
    <name evidence="2" type="ORF">GCM10022236_45580</name>
</gene>
<dbReference type="Pfam" id="PF20229">
    <property type="entry name" value="ChrB_N"/>
    <property type="match status" value="1"/>
</dbReference>
<proteinExistence type="predicted"/>
<dbReference type="InterPro" id="IPR046858">
    <property type="entry name" value="ChrB_N"/>
</dbReference>
<sequence>MVDVSEWLLVSASTAKSTTLRVFVWRQLRRLGAVHLGPSVCLVPKLPTVSEAVTRMVNRVSADGGRARVFVVTLTAEDAEQVMAEQRADRDREYAEVLDRVPAFLAEIEMETERGRATYTEVEESEADLGRFERWLDSIRSRDYFDAPGSARTVAAVEGCRAALADFEAKAVVADTALDEDRLAADDPPVKGIT</sequence>
<keyword evidence="3" id="KW-1185">Reference proteome</keyword>
<comment type="caution">
    <text evidence="2">The sequence shown here is derived from an EMBL/GenBank/DDBJ whole genome shotgun (WGS) entry which is preliminary data.</text>
</comment>
<evidence type="ECO:0000313" key="2">
    <source>
        <dbReference type="EMBL" id="GAA3638018.1"/>
    </source>
</evidence>
<evidence type="ECO:0000259" key="1">
    <source>
        <dbReference type="Pfam" id="PF20229"/>
    </source>
</evidence>
<name>A0ABP7AQH2_9ACTN</name>